<evidence type="ECO:0000313" key="9">
    <source>
        <dbReference type="Proteomes" id="UP000318431"/>
    </source>
</evidence>
<dbReference type="InterPro" id="IPR015422">
    <property type="entry name" value="PyrdxlP-dep_Trfase_small"/>
</dbReference>
<evidence type="ECO:0000256" key="3">
    <source>
        <dbReference type="ARBA" id="ARBA00011738"/>
    </source>
</evidence>
<evidence type="ECO:0000256" key="2">
    <source>
        <dbReference type="ARBA" id="ARBA00007441"/>
    </source>
</evidence>
<dbReference type="InterPro" id="IPR004839">
    <property type="entry name" value="Aminotransferase_I/II_large"/>
</dbReference>
<dbReference type="PANTHER" id="PTHR42790:SF19">
    <property type="entry name" value="KYNURENINE_ALPHA-AMINOADIPATE AMINOTRANSFERASE, MITOCHONDRIAL"/>
    <property type="match status" value="1"/>
</dbReference>
<evidence type="ECO:0000256" key="1">
    <source>
        <dbReference type="ARBA" id="ARBA00001933"/>
    </source>
</evidence>
<protein>
    <submittedName>
        <fullName evidence="8">2-aminoadipate transaminase</fullName>
    </submittedName>
</protein>
<dbReference type="AlphaFoldDB" id="A0A562RDZ0"/>
<evidence type="ECO:0000313" key="8">
    <source>
        <dbReference type="EMBL" id="TWI66616.1"/>
    </source>
</evidence>
<dbReference type="Pfam" id="PF00155">
    <property type="entry name" value="Aminotran_1_2"/>
    <property type="match status" value="1"/>
</dbReference>
<dbReference type="SUPFAM" id="SSF53383">
    <property type="entry name" value="PLP-dependent transferases"/>
    <property type="match status" value="1"/>
</dbReference>
<feature type="domain" description="Aminotransferase class I/classII large" evidence="7">
    <location>
        <begin position="52"/>
        <end position="388"/>
    </location>
</feature>
<proteinExistence type="inferred from homology"/>
<evidence type="ECO:0000256" key="5">
    <source>
        <dbReference type="ARBA" id="ARBA00022679"/>
    </source>
</evidence>
<sequence>MTIDHSNPLQWRFSDRATALQSSAIREILKITQQPEIISFAGGLPSPATFPVDVMKAAFDKVLTTSGHTALQYGPTDGYMPLRQWIADSFSKDGAKIVPEQVLMVSGSQQALDLLGKVLINEGDRVLVETPSYLGALQAFSVYGPKFASVQTDDDGLIPSSIAPVAEGARLLYSLPNFQNPTGRTLSIARRHELVETCARLGLPLIEDDPYGALSYNGDPLPKMVAMNPDGVIYMGSFSKVLTPGIRLGYVVAPQPLVRRLELAKQAADLHTAQLTQMVVHEVVKDGFLDQHIPTIRDLYGKQCQAMLDALAEFFPSGVKWTRPQGGMFIWVTLPQHINAVELLDAAIKEKVAFVPGAPFYATDPLTNTLRLSFVTVPPERIRHGVSVLGRLISARM</sequence>
<dbReference type="GO" id="GO:0030170">
    <property type="term" value="F:pyridoxal phosphate binding"/>
    <property type="evidence" value="ECO:0007669"/>
    <property type="project" value="InterPro"/>
</dbReference>
<dbReference type="InterPro" id="IPR050859">
    <property type="entry name" value="Class-I_PLP-dep_aminotransf"/>
</dbReference>
<comment type="similarity">
    <text evidence="2">Belongs to the class-I pyridoxal-phosphate-dependent aminotransferase family.</text>
</comment>
<dbReference type="CDD" id="cd00609">
    <property type="entry name" value="AAT_like"/>
    <property type="match status" value="1"/>
</dbReference>
<organism evidence="8 9">
    <name type="scientific">Pseudoduganella lurida</name>
    <dbReference type="NCBI Taxonomy" id="1036180"/>
    <lineage>
        <taxon>Bacteria</taxon>
        <taxon>Pseudomonadati</taxon>
        <taxon>Pseudomonadota</taxon>
        <taxon>Betaproteobacteria</taxon>
        <taxon>Burkholderiales</taxon>
        <taxon>Oxalobacteraceae</taxon>
        <taxon>Telluria group</taxon>
        <taxon>Pseudoduganella</taxon>
    </lineage>
</organism>
<dbReference type="Proteomes" id="UP000318431">
    <property type="component" value="Unassembled WGS sequence"/>
</dbReference>
<comment type="subunit">
    <text evidence="3">Homodimer.</text>
</comment>
<dbReference type="GO" id="GO:1901605">
    <property type="term" value="P:alpha-amino acid metabolic process"/>
    <property type="evidence" value="ECO:0007669"/>
    <property type="project" value="TreeGrafter"/>
</dbReference>
<dbReference type="InterPro" id="IPR015421">
    <property type="entry name" value="PyrdxlP-dep_Trfase_major"/>
</dbReference>
<dbReference type="FunFam" id="3.40.640.10:FF:000053">
    <property type="entry name" value="Aminotransferase, class I"/>
    <property type="match status" value="1"/>
</dbReference>
<dbReference type="OrthoDB" id="9804020at2"/>
<keyword evidence="5" id="KW-0808">Transferase</keyword>
<keyword evidence="4" id="KW-0032">Aminotransferase</keyword>
<dbReference type="PANTHER" id="PTHR42790">
    <property type="entry name" value="AMINOTRANSFERASE"/>
    <property type="match status" value="1"/>
</dbReference>
<reference evidence="8 9" key="1">
    <citation type="journal article" date="2015" name="Stand. Genomic Sci.">
        <title>Genomic Encyclopedia of Bacterial and Archaeal Type Strains, Phase III: the genomes of soil and plant-associated and newly described type strains.</title>
        <authorList>
            <person name="Whitman W.B."/>
            <person name="Woyke T."/>
            <person name="Klenk H.P."/>
            <person name="Zhou Y."/>
            <person name="Lilburn T.G."/>
            <person name="Beck B.J."/>
            <person name="De Vos P."/>
            <person name="Vandamme P."/>
            <person name="Eisen J.A."/>
            <person name="Garrity G."/>
            <person name="Hugenholtz P."/>
            <person name="Kyrpides N.C."/>
        </authorList>
    </citation>
    <scope>NUCLEOTIDE SEQUENCE [LARGE SCALE GENOMIC DNA]</scope>
    <source>
        <strain evidence="8 9">CGMCC 1.10822</strain>
    </source>
</reference>
<evidence type="ECO:0000256" key="6">
    <source>
        <dbReference type="ARBA" id="ARBA00022898"/>
    </source>
</evidence>
<gene>
    <name evidence="8" type="ORF">IP91_02436</name>
</gene>
<keyword evidence="9" id="KW-1185">Reference proteome</keyword>
<dbReference type="GO" id="GO:0008483">
    <property type="term" value="F:transaminase activity"/>
    <property type="evidence" value="ECO:0007669"/>
    <property type="project" value="UniProtKB-KW"/>
</dbReference>
<evidence type="ECO:0000259" key="7">
    <source>
        <dbReference type="Pfam" id="PF00155"/>
    </source>
</evidence>
<evidence type="ECO:0000256" key="4">
    <source>
        <dbReference type="ARBA" id="ARBA00022576"/>
    </source>
</evidence>
<accession>A0A562RDZ0</accession>
<dbReference type="InterPro" id="IPR015424">
    <property type="entry name" value="PyrdxlP-dep_Trfase"/>
</dbReference>
<comment type="caution">
    <text evidence="8">The sequence shown here is derived from an EMBL/GenBank/DDBJ whole genome shotgun (WGS) entry which is preliminary data.</text>
</comment>
<dbReference type="Gene3D" id="3.90.1150.10">
    <property type="entry name" value="Aspartate Aminotransferase, domain 1"/>
    <property type="match status" value="1"/>
</dbReference>
<name>A0A562RDZ0_9BURK</name>
<dbReference type="RefSeq" id="WP_145649216.1">
    <property type="nucleotide sequence ID" value="NZ_VLLB01000003.1"/>
</dbReference>
<keyword evidence="6" id="KW-0663">Pyridoxal phosphate</keyword>
<dbReference type="Gene3D" id="3.40.640.10">
    <property type="entry name" value="Type I PLP-dependent aspartate aminotransferase-like (Major domain)"/>
    <property type="match status" value="1"/>
</dbReference>
<dbReference type="EMBL" id="VLLB01000003">
    <property type="protein sequence ID" value="TWI66616.1"/>
    <property type="molecule type" value="Genomic_DNA"/>
</dbReference>
<comment type="cofactor">
    <cofactor evidence="1">
        <name>pyridoxal 5'-phosphate</name>
        <dbReference type="ChEBI" id="CHEBI:597326"/>
    </cofactor>
</comment>